<dbReference type="RefSeq" id="WP_016339677.1">
    <property type="nucleotide sequence ID" value="NC_021281.1"/>
</dbReference>
<sequence length="75" mass="8653">MSKKYLSVAQVAKRLGVSTETVYNYCKRGLLGGQYIKNNVKGTWKIDLESLELLEKESTFKSSRQLKKELNYSLF</sequence>
<dbReference type="Gene3D" id="1.10.1660.10">
    <property type="match status" value="1"/>
</dbReference>
<reference evidence="2 3" key="1">
    <citation type="submission" date="2012-07" db="EMBL/GenBank/DDBJ databases">
        <title>The Genome Sequence of Fusobacterium sp. 4_8.</title>
        <authorList>
            <consortium name="The Broad Institute Genome Sequencing Platform"/>
            <person name="Earl A."/>
            <person name="Ward D."/>
            <person name="Feldgarden M."/>
            <person name="Gevers D."/>
            <person name="Sibley C.D."/>
            <person name="White A.P."/>
            <person name="Crowley S."/>
            <person name="Surette M."/>
            <person name="Strauss J.C."/>
            <person name="Ambrose C.E."/>
            <person name="Allen-Vercoe E."/>
            <person name="Walker B."/>
            <person name="Young S.K."/>
            <person name="Zeng Q."/>
            <person name="Gargeya S."/>
            <person name="Fitzgerald M."/>
            <person name="Haas B."/>
            <person name="Abouelleil A."/>
            <person name="Alvarado L."/>
            <person name="Arachchi H.M."/>
            <person name="Berlin A.M."/>
            <person name="Chapman S.B."/>
            <person name="Goldberg J."/>
            <person name="Griggs A."/>
            <person name="Gujja S."/>
            <person name="Hansen M."/>
            <person name="Howarth C."/>
            <person name="Imamovic A."/>
            <person name="Larimer J."/>
            <person name="McCowen C."/>
            <person name="Montmayeur A."/>
            <person name="Murphy C."/>
            <person name="Neiman D."/>
            <person name="Pearson M."/>
            <person name="Priest M."/>
            <person name="Roberts A."/>
            <person name="Saif S."/>
            <person name="Shea T."/>
            <person name="Sisk P."/>
            <person name="Sykes S."/>
            <person name="Wortman J."/>
            <person name="Nusbaum C."/>
            <person name="Birren B."/>
        </authorList>
    </citation>
    <scope>NUCLEOTIDE SEQUENCE [LARGE SCALE GENOMIC DNA]</scope>
    <source>
        <strain evidence="2 3">4_8</strain>
    </source>
</reference>
<evidence type="ECO:0000259" key="1">
    <source>
        <dbReference type="Pfam" id="PF12728"/>
    </source>
</evidence>
<dbReference type="InterPro" id="IPR009061">
    <property type="entry name" value="DNA-bd_dom_put_sf"/>
</dbReference>
<dbReference type="KEGG" id="fus:HMPREF0409_01088"/>
<gene>
    <name evidence="2" type="ORF">HMPREF0409_01088</name>
</gene>
<dbReference type="PATRIC" id="fig|469607.3.peg.649"/>
<dbReference type="AlphaFoldDB" id="R9RAC6"/>
<proteinExistence type="predicted"/>
<dbReference type="HOGENOM" id="CLU_2665823_0_0_0"/>
<organism evidence="2 3">
    <name type="scientific">Fusobacterium animalis 4_8</name>
    <dbReference type="NCBI Taxonomy" id="469607"/>
    <lineage>
        <taxon>Bacteria</taxon>
        <taxon>Fusobacteriati</taxon>
        <taxon>Fusobacteriota</taxon>
        <taxon>Fusobacteriia</taxon>
        <taxon>Fusobacteriales</taxon>
        <taxon>Fusobacteriaceae</taxon>
        <taxon>Fusobacterium</taxon>
    </lineage>
</organism>
<dbReference type="SUPFAM" id="SSF46955">
    <property type="entry name" value="Putative DNA-binding domain"/>
    <property type="match status" value="1"/>
</dbReference>
<dbReference type="Proteomes" id="UP000014361">
    <property type="component" value="Chromosome"/>
</dbReference>
<evidence type="ECO:0000313" key="3">
    <source>
        <dbReference type="Proteomes" id="UP000014361"/>
    </source>
</evidence>
<protein>
    <recommendedName>
        <fullName evidence="1">Helix-turn-helix domain-containing protein</fullName>
    </recommendedName>
</protein>
<accession>R9RAC6</accession>
<evidence type="ECO:0000313" key="2">
    <source>
        <dbReference type="EMBL" id="AGM23104.1"/>
    </source>
</evidence>
<dbReference type="InterPro" id="IPR041657">
    <property type="entry name" value="HTH_17"/>
</dbReference>
<dbReference type="Pfam" id="PF12728">
    <property type="entry name" value="HTH_17"/>
    <property type="match status" value="1"/>
</dbReference>
<name>R9RAC6_9FUSO</name>
<dbReference type="EMBL" id="CP003723">
    <property type="protein sequence ID" value="AGM23104.1"/>
    <property type="molecule type" value="Genomic_DNA"/>
</dbReference>
<feature type="domain" description="Helix-turn-helix" evidence="1">
    <location>
        <begin position="5"/>
        <end position="52"/>
    </location>
</feature>